<dbReference type="EMBL" id="JACIIX010000021">
    <property type="protein sequence ID" value="MBB6212331.1"/>
    <property type="molecule type" value="Genomic_DNA"/>
</dbReference>
<accession>A0A7W9ZIW9</accession>
<reference evidence="3 4" key="1">
    <citation type="submission" date="2020-08" db="EMBL/GenBank/DDBJ databases">
        <title>Genomic Encyclopedia of Type Strains, Phase IV (KMG-IV): sequencing the most valuable type-strain genomes for metagenomic binning, comparative biology and taxonomic classification.</title>
        <authorList>
            <person name="Goeker M."/>
        </authorList>
    </citation>
    <scope>NUCLEOTIDE SEQUENCE [LARGE SCALE GENOMIC DNA]</scope>
    <source>
        <strain evidence="3 4">DSM 11590</strain>
    </source>
</reference>
<sequence>MRSTQMTLKGPLTPATDLSALQALDPDLILVFASIRCLSGPEGLDLLRAAAPRAVITGCSTAGEIGGEGVTDFGMVITAIRFDSTAVRLVEAPLTGLAGSFAAGEALAAQLEGQTPAAVLLFGRGTEINGTALIEGLVSRLGAEVPVSGGLAGDDGAFRHTLVIGPSGLSDTHVVAVALYGDRLAVRTGSYGGWQPFGPLRQITKAEGNILYTLDDEPALEIYRRYLGDHAEGLPASGLLFPFEMIRSDATSEGLIRTILGIDPEAGSLILAGAVTPGHYLRMMHASTDALVLGAEQAASQVLSDPVGGADPEGGLALLISCVGRKLVMGDRVDEEIEAVAEVLGNTHTVTGFYSYGEINPQRGAADGTACRLHNQTMTIALLTEA</sequence>
<dbReference type="PANTHER" id="PTHR40252:SF2">
    <property type="entry name" value="BLR0328 PROTEIN"/>
    <property type="match status" value="1"/>
</dbReference>
<evidence type="ECO:0000313" key="4">
    <source>
        <dbReference type="Proteomes" id="UP000544872"/>
    </source>
</evidence>
<dbReference type="PANTHER" id="PTHR40252">
    <property type="entry name" value="BLR0328 PROTEIN"/>
    <property type="match status" value="1"/>
</dbReference>
<proteinExistence type="predicted"/>
<gene>
    <name evidence="3" type="ORF">FHS48_003781</name>
</gene>
<dbReference type="InterPro" id="IPR019494">
    <property type="entry name" value="FIST_C"/>
</dbReference>
<feature type="domain" description="FIST C-domain" evidence="2">
    <location>
        <begin position="219"/>
        <end position="362"/>
    </location>
</feature>
<organism evidence="3 4">
    <name type="scientific">Novispirillum itersonii</name>
    <name type="common">Aquaspirillum itersonii</name>
    <dbReference type="NCBI Taxonomy" id="189"/>
    <lineage>
        <taxon>Bacteria</taxon>
        <taxon>Pseudomonadati</taxon>
        <taxon>Pseudomonadota</taxon>
        <taxon>Alphaproteobacteria</taxon>
        <taxon>Rhodospirillales</taxon>
        <taxon>Novispirillaceae</taxon>
        <taxon>Novispirillum</taxon>
    </lineage>
</organism>
<feature type="domain" description="FIST" evidence="1">
    <location>
        <begin position="25"/>
        <end position="218"/>
    </location>
</feature>
<keyword evidence="4" id="KW-1185">Reference proteome</keyword>
<dbReference type="Pfam" id="PF10442">
    <property type="entry name" value="FIST_C"/>
    <property type="match status" value="1"/>
</dbReference>
<protein>
    <recommendedName>
        <fullName evidence="5">FIST N domain protein</fullName>
    </recommendedName>
</protein>
<comment type="caution">
    <text evidence="3">The sequence shown here is derived from an EMBL/GenBank/DDBJ whole genome shotgun (WGS) entry which is preliminary data.</text>
</comment>
<dbReference type="Proteomes" id="UP000544872">
    <property type="component" value="Unassembled WGS sequence"/>
</dbReference>
<dbReference type="SMART" id="SM00897">
    <property type="entry name" value="FIST"/>
    <property type="match status" value="1"/>
</dbReference>
<evidence type="ECO:0000313" key="3">
    <source>
        <dbReference type="EMBL" id="MBB6212331.1"/>
    </source>
</evidence>
<evidence type="ECO:0000259" key="1">
    <source>
        <dbReference type="SMART" id="SM00897"/>
    </source>
</evidence>
<dbReference type="InterPro" id="IPR013702">
    <property type="entry name" value="FIST_domain_N"/>
</dbReference>
<dbReference type="RefSeq" id="WP_184266129.1">
    <property type="nucleotide sequence ID" value="NZ_JACIIX010000021.1"/>
</dbReference>
<evidence type="ECO:0008006" key="5">
    <source>
        <dbReference type="Google" id="ProtNLM"/>
    </source>
</evidence>
<dbReference type="AlphaFoldDB" id="A0A7W9ZIW9"/>
<name>A0A7W9ZIW9_NOVIT</name>
<evidence type="ECO:0000259" key="2">
    <source>
        <dbReference type="SMART" id="SM01204"/>
    </source>
</evidence>
<dbReference type="SMART" id="SM01204">
    <property type="entry name" value="FIST_C"/>
    <property type="match status" value="1"/>
</dbReference>
<dbReference type="Pfam" id="PF08495">
    <property type="entry name" value="FIST"/>
    <property type="match status" value="1"/>
</dbReference>